<dbReference type="Gene3D" id="3.20.20.370">
    <property type="entry name" value="Glycoside hydrolase/deacetylase"/>
    <property type="match status" value="1"/>
</dbReference>
<feature type="compositionally biased region" description="Polar residues" evidence="1">
    <location>
        <begin position="152"/>
        <end position="162"/>
    </location>
</feature>
<dbReference type="PANTHER" id="PTHR10587">
    <property type="entry name" value="GLYCOSYL TRANSFERASE-RELATED"/>
    <property type="match status" value="1"/>
</dbReference>
<feature type="compositionally biased region" description="Basic and acidic residues" evidence="1">
    <location>
        <begin position="131"/>
        <end position="148"/>
    </location>
</feature>
<keyword evidence="2" id="KW-0812">Transmembrane</keyword>
<evidence type="ECO:0000313" key="4">
    <source>
        <dbReference type="EMBL" id="RNM35101.1"/>
    </source>
</evidence>
<evidence type="ECO:0000256" key="1">
    <source>
        <dbReference type="SAM" id="MobiDB-lite"/>
    </source>
</evidence>
<accession>A0A3N0IDN5</accession>
<feature type="compositionally biased region" description="Basic and acidic residues" evidence="1">
    <location>
        <begin position="45"/>
        <end position="56"/>
    </location>
</feature>
<organism evidence="4 5">
    <name type="scientific">Slackia isoflavoniconvertens</name>
    <dbReference type="NCBI Taxonomy" id="572010"/>
    <lineage>
        <taxon>Bacteria</taxon>
        <taxon>Bacillati</taxon>
        <taxon>Actinomycetota</taxon>
        <taxon>Coriobacteriia</taxon>
        <taxon>Eggerthellales</taxon>
        <taxon>Eggerthellaceae</taxon>
        <taxon>Slackia</taxon>
    </lineage>
</organism>
<sequence>MPKLHPTSQTLLKKASRYLSSHTTRYTEGIANPNETAHANRGARVSHDNDFPEKHGAQRTRTHARPRPAKKPLAAQEGQRIPARHADEHAYPAKALSRSSEPRTPRAQVPTDSRAPHVQASAEQHMPTSRKPIDSHARRTHAPGEPRPPRNQTPVAQTSTSRPQKTVFAIAGACVALALVLFGVVHWQSTRPIDIMVNGQELQLPRTATVNDAFEAAGSPATAGNMLDIDGELLQEGSGTAYTATLDGHELDPTTAADTPLDGHTSIDFTNGVDVEEPSNVAENQPIAHGAQDVGHGPLHIVTQKGQDGSGTIKTGQVSGKHQVIEVTSDPVDTIMKRCYPDTQGEKVVALTFDDGPWDDTNELLDVLRDNGAKATFFTVGNRISGNGVDTVKREVAEGHQVATHTWDHAAGDGQSVNLSYMSAEQQREEVTKGLQAIEDATGQKPSFVMRAPGGNFPTEVWSNVEDLVVADIGWDVDTTDWKRPEASRIAAELMRITPGDIVLMHDGGGNRENTIEGLRIALPKLVQDGWKFVTIDELMKYPTKDS</sequence>
<evidence type="ECO:0000313" key="5">
    <source>
        <dbReference type="Proteomes" id="UP000271472"/>
    </source>
</evidence>
<dbReference type="CDD" id="cd10917">
    <property type="entry name" value="CE4_NodB_like_6s_7s"/>
    <property type="match status" value="1"/>
</dbReference>
<keyword evidence="2" id="KW-1133">Transmembrane helix</keyword>
<dbReference type="GO" id="GO:0005975">
    <property type="term" value="P:carbohydrate metabolic process"/>
    <property type="evidence" value="ECO:0007669"/>
    <property type="project" value="InterPro"/>
</dbReference>
<keyword evidence="2" id="KW-0472">Membrane</keyword>
<dbReference type="Pfam" id="PF01522">
    <property type="entry name" value="Polysacc_deac_1"/>
    <property type="match status" value="1"/>
</dbReference>
<dbReference type="AlphaFoldDB" id="A0A3N0IDN5"/>
<dbReference type="PROSITE" id="PS51677">
    <property type="entry name" value="NODB"/>
    <property type="match status" value="1"/>
</dbReference>
<protein>
    <submittedName>
        <fullName evidence="4">Polysaccharide deacetylase</fullName>
    </submittedName>
</protein>
<feature type="region of interest" description="Disordered" evidence="1">
    <location>
        <begin position="16"/>
        <end position="162"/>
    </location>
</feature>
<dbReference type="SUPFAM" id="SSF88713">
    <property type="entry name" value="Glycoside hydrolase/deacetylase"/>
    <property type="match status" value="1"/>
</dbReference>
<feature type="domain" description="NodB homology" evidence="3">
    <location>
        <begin position="347"/>
        <end position="534"/>
    </location>
</feature>
<comment type="caution">
    <text evidence="4">The sequence shown here is derived from an EMBL/GenBank/DDBJ whole genome shotgun (WGS) entry which is preliminary data.</text>
</comment>
<evidence type="ECO:0000259" key="3">
    <source>
        <dbReference type="PROSITE" id="PS51677"/>
    </source>
</evidence>
<keyword evidence="5" id="KW-1185">Reference proteome</keyword>
<evidence type="ECO:0000256" key="2">
    <source>
        <dbReference type="SAM" id="Phobius"/>
    </source>
</evidence>
<dbReference type="InterPro" id="IPR050248">
    <property type="entry name" value="Polysacc_deacetylase_ArnD"/>
</dbReference>
<dbReference type="EMBL" id="QIBZ01000007">
    <property type="protein sequence ID" value="RNM35101.1"/>
    <property type="molecule type" value="Genomic_DNA"/>
</dbReference>
<dbReference type="Proteomes" id="UP000271472">
    <property type="component" value="Unassembled WGS sequence"/>
</dbReference>
<feature type="compositionally biased region" description="Basic residues" evidence="1">
    <location>
        <begin position="57"/>
        <end position="70"/>
    </location>
</feature>
<reference evidence="5" key="1">
    <citation type="submission" date="2018-05" db="EMBL/GenBank/DDBJ databases">
        <title>Genome Sequencing of selected type strains of the family Eggerthellaceae.</title>
        <authorList>
            <person name="Danylec N."/>
            <person name="Stoll D.A."/>
            <person name="Doetsch A."/>
            <person name="Huch M."/>
        </authorList>
    </citation>
    <scope>NUCLEOTIDE SEQUENCE [LARGE SCALE GENOMIC DNA]</scope>
    <source>
        <strain evidence="5">DSM 22006</strain>
    </source>
</reference>
<proteinExistence type="predicted"/>
<dbReference type="InterPro" id="IPR011330">
    <property type="entry name" value="Glyco_hydro/deAcase_b/a-brl"/>
</dbReference>
<dbReference type="GO" id="GO:0016810">
    <property type="term" value="F:hydrolase activity, acting on carbon-nitrogen (but not peptide) bonds"/>
    <property type="evidence" value="ECO:0007669"/>
    <property type="project" value="InterPro"/>
</dbReference>
<dbReference type="InterPro" id="IPR002509">
    <property type="entry name" value="NODB_dom"/>
</dbReference>
<name>A0A3N0IDN5_9ACTN</name>
<feature type="transmembrane region" description="Helical" evidence="2">
    <location>
        <begin position="167"/>
        <end position="187"/>
    </location>
</feature>
<gene>
    <name evidence="4" type="ORF">DMP05_05155</name>
</gene>